<dbReference type="GO" id="GO:0005737">
    <property type="term" value="C:cytoplasm"/>
    <property type="evidence" value="ECO:0007669"/>
    <property type="project" value="UniProtKB-SubCell"/>
</dbReference>
<evidence type="ECO:0000256" key="8">
    <source>
        <dbReference type="ARBA" id="ARBA00023277"/>
    </source>
</evidence>
<protein>
    <recommendedName>
        <fullName evidence="9">Galactose-1-phosphate uridylyltransferase</fullName>
        <shortName evidence="9">Gal-1-P uridylyltransferase</shortName>
        <ecNumber evidence="9">2.7.7.12</ecNumber>
    </recommendedName>
    <alternativeName>
        <fullName evidence="9">UDP-glucose--hexose-1-phosphate uridylyltransferase</fullName>
    </alternativeName>
</protein>
<dbReference type="EC" id="2.7.7.12" evidence="9"/>
<dbReference type="InterPro" id="IPR005850">
    <property type="entry name" value="GalP_Utransf_C"/>
</dbReference>
<evidence type="ECO:0000256" key="3">
    <source>
        <dbReference type="ARBA" id="ARBA00008706"/>
    </source>
</evidence>
<dbReference type="KEGG" id="trc:DYE49_01950"/>
<dbReference type="InterPro" id="IPR005849">
    <property type="entry name" value="GalP_Utransf_N"/>
</dbReference>
<comment type="pathway">
    <text evidence="9">Carbohydrate metabolism; galactose metabolism.</text>
</comment>
<evidence type="ECO:0000256" key="1">
    <source>
        <dbReference type="ARBA" id="ARBA00001107"/>
    </source>
</evidence>
<dbReference type="GO" id="GO:0008108">
    <property type="term" value="F:UDP-glucose:hexose-1-phosphate uridylyltransferase activity"/>
    <property type="evidence" value="ECO:0007669"/>
    <property type="project" value="UniProtKB-UniRule"/>
</dbReference>
<proteinExistence type="inferred from homology"/>
<feature type="domain" description="Galactose-1-phosphate uridyl transferase N-terminal" evidence="10">
    <location>
        <begin position="52"/>
        <end position="230"/>
    </location>
</feature>
<name>A0A7M1XK94_9SPIR</name>
<evidence type="ECO:0000256" key="5">
    <source>
        <dbReference type="ARBA" id="ARBA00022679"/>
    </source>
</evidence>
<evidence type="ECO:0000259" key="11">
    <source>
        <dbReference type="Pfam" id="PF02744"/>
    </source>
</evidence>
<evidence type="ECO:0000259" key="10">
    <source>
        <dbReference type="Pfam" id="PF01087"/>
    </source>
</evidence>
<evidence type="ECO:0000313" key="13">
    <source>
        <dbReference type="Proteomes" id="UP000593591"/>
    </source>
</evidence>
<dbReference type="PANTHER" id="PTHR39191">
    <property type="entry name" value="GALACTOSE-1-PHOSPHATE URIDYLYLTRANSFERASE"/>
    <property type="match status" value="1"/>
</dbReference>
<dbReference type="PIRSF" id="PIRSF006005">
    <property type="entry name" value="GalT_BS"/>
    <property type="match status" value="1"/>
</dbReference>
<comment type="catalytic activity">
    <reaction evidence="1 9">
        <text>alpha-D-galactose 1-phosphate + UDP-alpha-D-glucose = alpha-D-glucose 1-phosphate + UDP-alpha-D-galactose</text>
        <dbReference type="Rhea" id="RHEA:13989"/>
        <dbReference type="ChEBI" id="CHEBI:58336"/>
        <dbReference type="ChEBI" id="CHEBI:58601"/>
        <dbReference type="ChEBI" id="CHEBI:58885"/>
        <dbReference type="ChEBI" id="CHEBI:66914"/>
        <dbReference type="EC" id="2.7.7.12"/>
    </reaction>
</comment>
<dbReference type="PROSITE" id="PS01163">
    <property type="entry name" value="GAL_P_UDP_TRANSF_II"/>
    <property type="match status" value="1"/>
</dbReference>
<evidence type="ECO:0000313" key="12">
    <source>
        <dbReference type="EMBL" id="QOS39278.1"/>
    </source>
</evidence>
<evidence type="ECO:0000256" key="6">
    <source>
        <dbReference type="ARBA" id="ARBA00022695"/>
    </source>
</evidence>
<dbReference type="NCBIfam" id="NF003629">
    <property type="entry name" value="PRK05270.1-2"/>
    <property type="match status" value="1"/>
</dbReference>
<accession>A0A7M1XK94</accession>
<evidence type="ECO:0000256" key="7">
    <source>
        <dbReference type="ARBA" id="ARBA00023144"/>
    </source>
</evidence>
<dbReference type="HAMAP" id="MF_00571">
    <property type="entry name" value="GalP_UDP_trans"/>
    <property type="match status" value="1"/>
</dbReference>
<evidence type="ECO:0000256" key="4">
    <source>
        <dbReference type="ARBA" id="ARBA00022490"/>
    </source>
</evidence>
<dbReference type="GO" id="GO:0006012">
    <property type="term" value="P:galactose metabolic process"/>
    <property type="evidence" value="ECO:0007669"/>
    <property type="project" value="UniProtKB-UniRule"/>
</dbReference>
<keyword evidence="8 9" id="KW-0119">Carbohydrate metabolism</keyword>
<dbReference type="Proteomes" id="UP000593591">
    <property type="component" value="Chromosome"/>
</dbReference>
<keyword evidence="4 9" id="KW-0963">Cytoplasm</keyword>
<keyword evidence="6 9" id="KW-0548">Nucleotidyltransferase</keyword>
<reference evidence="12 13" key="1">
    <citation type="submission" date="2018-08" db="EMBL/GenBank/DDBJ databases">
        <title>The first complete genome of Treponema rectale (CHPAT), a commensal spirochete of the bovine rectum.</title>
        <authorList>
            <person name="Staton G.J."/>
            <person name="Clegg S.R."/>
            <person name="Carter S.D."/>
            <person name="Radford A.D."/>
            <person name="Darby A."/>
            <person name="Hall N."/>
            <person name="Birtles R.J."/>
            <person name="Evans N.J."/>
        </authorList>
    </citation>
    <scope>NUCLEOTIDE SEQUENCE [LARGE SCALE GENOMIC DNA]</scope>
    <source>
        <strain evidence="12 13">CHPA</strain>
    </source>
</reference>
<evidence type="ECO:0000256" key="9">
    <source>
        <dbReference type="HAMAP-Rule" id="MF_00571"/>
    </source>
</evidence>
<keyword evidence="7 9" id="KW-0299">Galactose metabolism</keyword>
<sequence>MDVNVAIKKIVTYALEKKLILPEEEVYSTNLLLDVLNLDEYNQPEENFKDVDLESTLKELLDYAVEEHLIEDSVVYRDLFDTRIMNCFTPRPSSVIAEFQKHYKNSPEEATSWYYQFSKDTDYVRSYRIKKDLRWKVETEYGDMDITINLSKPEKDPKAIAAAKTMKQSSYPKCQLCKENEGYRGRVNHPARETIRIIPLNLAGDDFFMQYSPYSYFNEHCIVFNSKHVPMVINESALKHLLAFVEMFPHYLLGSNADLPIVGGSILTHDHYQGGNYLFPMLKAKKVFDLSFKGFEDVKASYLKWPLSVIRIQSKDKERLLALAVYILDQWRGYSDEESFIYAETDGVPHNTISPICHKIGDEFAFDLALRNNITTKDYPLGVYHPHEELWNIKKENIGLIEVMGLAVLPSRLKNELQMVKEALLAKKDLLADEVTKKHASWVSSFIGKYPTLDQSNIDEIFDQEVGLTFKKVLECAGVYKQDEKGFAGLRRFISYCNR</sequence>
<dbReference type="PANTHER" id="PTHR39191:SF1">
    <property type="entry name" value="DUF4922 DOMAIN-CONTAINING PROTEIN"/>
    <property type="match status" value="1"/>
</dbReference>
<feature type="domain" description="Galactose-1-phosphate uridyl transferase C-terminal" evidence="11">
    <location>
        <begin position="246"/>
        <end position="442"/>
    </location>
</feature>
<comment type="subcellular location">
    <subcellularLocation>
        <location evidence="2 9">Cytoplasm</location>
    </subcellularLocation>
</comment>
<dbReference type="UniPathway" id="UPA00214"/>
<dbReference type="Pfam" id="PF02744">
    <property type="entry name" value="GalP_UDP_tr_C"/>
    <property type="match status" value="1"/>
</dbReference>
<organism evidence="12 13">
    <name type="scientific">Treponema rectale</name>
    <dbReference type="NCBI Taxonomy" id="744512"/>
    <lineage>
        <taxon>Bacteria</taxon>
        <taxon>Pseudomonadati</taxon>
        <taxon>Spirochaetota</taxon>
        <taxon>Spirochaetia</taxon>
        <taxon>Spirochaetales</taxon>
        <taxon>Treponemataceae</taxon>
        <taxon>Treponema</taxon>
    </lineage>
</organism>
<evidence type="ECO:0000256" key="2">
    <source>
        <dbReference type="ARBA" id="ARBA00004496"/>
    </source>
</evidence>
<dbReference type="InterPro" id="IPR000766">
    <property type="entry name" value="GalP_uridyl_Trfase_II"/>
</dbReference>
<comment type="similarity">
    <text evidence="3 9">Belongs to the galactose-1-phosphate uridylyltransferase type 2 family.</text>
</comment>
<gene>
    <name evidence="9" type="primary">galT</name>
    <name evidence="12" type="ORF">DYE49_01950</name>
</gene>
<dbReference type="EMBL" id="CP031517">
    <property type="protein sequence ID" value="QOS39278.1"/>
    <property type="molecule type" value="Genomic_DNA"/>
</dbReference>
<dbReference type="InterPro" id="IPR023425">
    <property type="entry name" value="GalP_uridyl_Trfase_II_CS"/>
</dbReference>
<keyword evidence="5 9" id="KW-0808">Transferase</keyword>
<dbReference type="Pfam" id="PF01087">
    <property type="entry name" value="GalP_UDP_transf"/>
    <property type="match status" value="1"/>
</dbReference>
<dbReference type="AlphaFoldDB" id="A0A7M1XK94"/>